<gene>
    <name evidence="5" type="ORF">OQ287_00075</name>
</gene>
<comment type="caution">
    <text evidence="5">The sequence shown here is derived from an EMBL/GenBank/DDBJ whole genome shotgun (WGS) entry which is preliminary data.</text>
</comment>
<protein>
    <submittedName>
        <fullName evidence="5">Alpha/beta hydrolase</fullName>
    </submittedName>
</protein>
<organism evidence="5 6">
    <name type="scientific">Larsenimonas rhizosphaerae</name>
    <dbReference type="NCBI Taxonomy" id="2944682"/>
    <lineage>
        <taxon>Bacteria</taxon>
        <taxon>Pseudomonadati</taxon>
        <taxon>Pseudomonadota</taxon>
        <taxon>Gammaproteobacteria</taxon>
        <taxon>Oceanospirillales</taxon>
        <taxon>Halomonadaceae</taxon>
        <taxon>Larsenimonas</taxon>
    </lineage>
</organism>
<dbReference type="Proteomes" id="UP001165678">
    <property type="component" value="Unassembled WGS sequence"/>
</dbReference>
<evidence type="ECO:0000256" key="2">
    <source>
        <dbReference type="ARBA" id="ARBA00022801"/>
    </source>
</evidence>
<keyword evidence="2 5" id="KW-0378">Hydrolase</keyword>
<dbReference type="InterPro" id="IPR029058">
    <property type="entry name" value="AB_hydrolase_fold"/>
</dbReference>
<evidence type="ECO:0000256" key="1">
    <source>
        <dbReference type="ARBA" id="ARBA00010515"/>
    </source>
</evidence>
<evidence type="ECO:0000313" key="6">
    <source>
        <dbReference type="Proteomes" id="UP001165678"/>
    </source>
</evidence>
<proteinExistence type="inferred from homology"/>
<accession>A0AA42CWH3</accession>
<dbReference type="AlphaFoldDB" id="A0AA42CWH3"/>
<dbReference type="GO" id="GO:0016787">
    <property type="term" value="F:hydrolase activity"/>
    <property type="evidence" value="ECO:0007669"/>
    <property type="project" value="UniProtKB-KW"/>
</dbReference>
<dbReference type="SUPFAM" id="SSF53474">
    <property type="entry name" value="alpha/beta-Hydrolases"/>
    <property type="match status" value="1"/>
</dbReference>
<dbReference type="InterPro" id="IPR013094">
    <property type="entry name" value="AB_hydrolase_3"/>
</dbReference>
<keyword evidence="6" id="KW-1185">Reference proteome</keyword>
<dbReference type="InterPro" id="IPR033140">
    <property type="entry name" value="Lipase_GDXG_put_SER_AS"/>
</dbReference>
<comment type="similarity">
    <text evidence="1">Belongs to the 'GDXG' lipolytic enzyme family.</text>
</comment>
<dbReference type="InterPro" id="IPR050300">
    <property type="entry name" value="GDXG_lipolytic_enzyme"/>
</dbReference>
<evidence type="ECO:0000313" key="5">
    <source>
        <dbReference type="EMBL" id="MCX2522638.1"/>
    </source>
</evidence>
<dbReference type="PROSITE" id="PS01174">
    <property type="entry name" value="LIPASE_GDXG_SER"/>
    <property type="match status" value="1"/>
</dbReference>
<name>A0AA42CWH3_9GAMM</name>
<sequence length="320" mass="34441">MPLDRQFHAWLVEAAQHPLPDFSTGSVSDVRQGLDTENNRRTLPGSTYPVARIDHETLSGETDAGIGLRWYIPQVHGSVASLPVVTFFHGGGFVIGSVDNYDTLCRALCRASKTIVVSVEYRLAPEAPFPAATNDCMAALRHVHATAAQHGGDAERLAVAGDSAGGQLAAVTALRARDEDGPALMGQCLIYPQTDFTAAGTDSLDRHGVGYGLTRQARDWFVAQYLTSPEQALDQHVGLLQRTDLAGLPPALVVTAEFDPLVDEGEAYARHMAEAGVTVIASRYHGVIHGFMRRVGQHRLADQLVQQCGGWLRTTLAPVN</sequence>
<dbReference type="Gene3D" id="3.40.50.1820">
    <property type="entry name" value="alpha/beta hydrolase"/>
    <property type="match status" value="1"/>
</dbReference>
<feature type="active site" evidence="3">
    <location>
        <position position="163"/>
    </location>
</feature>
<evidence type="ECO:0000256" key="3">
    <source>
        <dbReference type="PROSITE-ProRule" id="PRU10038"/>
    </source>
</evidence>
<dbReference type="PANTHER" id="PTHR48081">
    <property type="entry name" value="AB HYDROLASE SUPERFAMILY PROTEIN C4A8.06C"/>
    <property type="match status" value="1"/>
</dbReference>
<feature type="domain" description="Alpha/beta hydrolase fold-3" evidence="4">
    <location>
        <begin position="86"/>
        <end position="292"/>
    </location>
</feature>
<evidence type="ECO:0000259" key="4">
    <source>
        <dbReference type="Pfam" id="PF07859"/>
    </source>
</evidence>
<reference evidence="5" key="1">
    <citation type="submission" date="2022-11" db="EMBL/GenBank/DDBJ databases">
        <title>Larsenimonas rhizosphaerae sp. nov., isolated from a tidal mudflat.</title>
        <authorList>
            <person name="Lee S.D."/>
            <person name="Kim I.S."/>
        </authorList>
    </citation>
    <scope>NUCLEOTIDE SEQUENCE</scope>
    <source>
        <strain evidence="5">GH2-1</strain>
    </source>
</reference>
<dbReference type="EMBL" id="JAPIVE010000001">
    <property type="protein sequence ID" value="MCX2522638.1"/>
    <property type="molecule type" value="Genomic_DNA"/>
</dbReference>
<dbReference type="Pfam" id="PF07859">
    <property type="entry name" value="Abhydrolase_3"/>
    <property type="match status" value="1"/>
</dbReference>
<dbReference type="PANTHER" id="PTHR48081:SF8">
    <property type="entry name" value="ALPHA_BETA HYDROLASE FOLD-3 DOMAIN-CONTAINING PROTEIN-RELATED"/>
    <property type="match status" value="1"/>
</dbReference>
<dbReference type="RefSeq" id="WP_265895160.1">
    <property type="nucleotide sequence ID" value="NZ_JAPIVE010000001.1"/>
</dbReference>